<sequence>MFLKLFLISAVILSSTGHQRHQDRQLNGTAAIRARARIFRANPEGKLSPRLGQVRFRQRGNKVKVSPFKTTQLCISESQKEGRFRLLESCSD</sequence>
<accession>A0A016VI59</accession>
<feature type="signal peptide" evidence="1">
    <location>
        <begin position="1"/>
        <end position="17"/>
    </location>
</feature>
<evidence type="ECO:0000313" key="2">
    <source>
        <dbReference type="EMBL" id="EYC27075.1"/>
    </source>
</evidence>
<dbReference type="EMBL" id="JARK01001345">
    <property type="protein sequence ID" value="EYC27075.1"/>
    <property type="molecule type" value="Genomic_DNA"/>
</dbReference>
<dbReference type="Proteomes" id="UP000024635">
    <property type="component" value="Unassembled WGS sequence"/>
</dbReference>
<reference evidence="3" key="1">
    <citation type="journal article" date="2015" name="Nat. Genet.">
        <title>The genome and transcriptome of the zoonotic hookworm Ancylostoma ceylanicum identify infection-specific gene families.</title>
        <authorList>
            <person name="Schwarz E.M."/>
            <person name="Hu Y."/>
            <person name="Antoshechkin I."/>
            <person name="Miller M.M."/>
            <person name="Sternberg P.W."/>
            <person name="Aroian R.V."/>
        </authorList>
    </citation>
    <scope>NUCLEOTIDE SEQUENCE</scope>
    <source>
        <strain evidence="3">HY135</strain>
    </source>
</reference>
<name>A0A016VI59_9BILA</name>
<proteinExistence type="predicted"/>
<evidence type="ECO:0000313" key="3">
    <source>
        <dbReference type="Proteomes" id="UP000024635"/>
    </source>
</evidence>
<dbReference type="AlphaFoldDB" id="A0A016VI59"/>
<comment type="caution">
    <text evidence="2">The sequence shown here is derived from an EMBL/GenBank/DDBJ whole genome shotgun (WGS) entry which is preliminary data.</text>
</comment>
<keyword evidence="3" id="KW-1185">Reference proteome</keyword>
<organism evidence="2 3">
    <name type="scientific">Ancylostoma ceylanicum</name>
    <dbReference type="NCBI Taxonomy" id="53326"/>
    <lineage>
        <taxon>Eukaryota</taxon>
        <taxon>Metazoa</taxon>
        <taxon>Ecdysozoa</taxon>
        <taxon>Nematoda</taxon>
        <taxon>Chromadorea</taxon>
        <taxon>Rhabditida</taxon>
        <taxon>Rhabditina</taxon>
        <taxon>Rhabditomorpha</taxon>
        <taxon>Strongyloidea</taxon>
        <taxon>Ancylostomatidae</taxon>
        <taxon>Ancylostomatinae</taxon>
        <taxon>Ancylostoma</taxon>
    </lineage>
</organism>
<keyword evidence="1" id="KW-0732">Signal</keyword>
<feature type="chain" id="PRO_5001490711" evidence="1">
    <location>
        <begin position="18"/>
        <end position="92"/>
    </location>
</feature>
<protein>
    <submittedName>
        <fullName evidence="2">Uncharacterized protein</fullName>
    </submittedName>
</protein>
<evidence type="ECO:0000256" key="1">
    <source>
        <dbReference type="SAM" id="SignalP"/>
    </source>
</evidence>
<gene>
    <name evidence="2" type="primary">Acey_s0009.g507</name>
    <name evidence="2" type="ORF">Y032_0009g507</name>
</gene>